<gene>
    <name evidence="1" type="ORF">HZI73_04450</name>
</gene>
<dbReference type="KEGG" id="vpy:HZI73_04450"/>
<evidence type="ECO:0000313" key="2">
    <source>
        <dbReference type="Proteomes" id="UP000683246"/>
    </source>
</evidence>
<evidence type="ECO:0000313" key="1">
    <source>
        <dbReference type="EMBL" id="QUI21586.1"/>
    </source>
</evidence>
<name>A0A8J8MHL0_9FIRM</name>
<keyword evidence="2" id="KW-1185">Reference proteome</keyword>
<dbReference type="EMBL" id="CP058649">
    <property type="protein sequence ID" value="QUI21586.1"/>
    <property type="molecule type" value="Genomic_DNA"/>
</dbReference>
<protein>
    <submittedName>
        <fullName evidence="1">Uncharacterized protein</fullName>
    </submittedName>
</protein>
<organism evidence="1 2">
    <name type="scientific">Vallitalea pronyensis</name>
    <dbReference type="NCBI Taxonomy" id="1348613"/>
    <lineage>
        <taxon>Bacteria</taxon>
        <taxon>Bacillati</taxon>
        <taxon>Bacillota</taxon>
        <taxon>Clostridia</taxon>
        <taxon>Lachnospirales</taxon>
        <taxon>Vallitaleaceae</taxon>
        <taxon>Vallitalea</taxon>
    </lineage>
</organism>
<dbReference type="AlphaFoldDB" id="A0A8J8MHL0"/>
<accession>A0A8J8MHL0</accession>
<dbReference type="RefSeq" id="WP_212697057.1">
    <property type="nucleotide sequence ID" value="NZ_CP058649.1"/>
</dbReference>
<sequence length="405" mass="47173">MLIVVLMSCTACSGREHSGLQQETYRKDHHQMQQQEETLIEQLAKGDFTRKSLIHLLGESDDFLIRASELQLGASKQHDEVYLIGLLVSYSNDSVDDNRIVSITFQNHYQGIIMDNIDMSTTIKQLEDRYGPPDFHDETRHLIGYHLKGYYIFARGIQALDSLTIYPVTDFDWYGMKSVLDKYHETEDVNIFFDDVPWAYDYMSGESSYSHLSCLSQGFTIDINEGKKETVKVTLYKGIEAYDIDLTAYPEIQVMEKDPIFSQEICRLVDEEVYQHRVKYEGHYSPYGKVKLLELFSLHSGNFIRLYSPDGKVFYKELHDICAYEWIGDEYLLYVREEVPQDEMTGIRRYIMGIYDCHRQENTNIDMKEQPIELISWDDGYIKYTSGDDIGAIKYNLNEEGVSLE</sequence>
<proteinExistence type="predicted"/>
<reference evidence="1" key="1">
    <citation type="submission" date="2020-07" db="EMBL/GenBank/DDBJ databases">
        <title>Vallitalea pronyensis genome.</title>
        <authorList>
            <person name="Postec A."/>
        </authorList>
    </citation>
    <scope>NUCLEOTIDE SEQUENCE</scope>
    <source>
        <strain evidence="1">FatNI3</strain>
    </source>
</reference>
<dbReference type="Proteomes" id="UP000683246">
    <property type="component" value="Chromosome"/>
</dbReference>